<gene>
    <name evidence="3" type="ORF">DMH04_34340</name>
</gene>
<dbReference type="PROSITE" id="PS50817">
    <property type="entry name" value="INTEIN_N_TER"/>
    <property type="match status" value="1"/>
</dbReference>
<dbReference type="InterPro" id="IPR030934">
    <property type="entry name" value="Intein_C"/>
</dbReference>
<dbReference type="NCBIfam" id="TIGR03696">
    <property type="entry name" value="Rhs_assc_core"/>
    <property type="match status" value="1"/>
</dbReference>
<accession>A0A428Z0M2</accession>
<feature type="domain" description="Hint" evidence="2">
    <location>
        <begin position="652"/>
        <end position="748"/>
    </location>
</feature>
<comment type="caution">
    <text evidence="3">The sequence shown here is derived from an EMBL/GenBank/DDBJ whole genome shotgun (WGS) entry which is preliminary data.</text>
</comment>
<dbReference type="SUPFAM" id="SSF51294">
    <property type="entry name" value="Hedgehog/intein (Hint) domain"/>
    <property type="match status" value="1"/>
</dbReference>
<sequence>MPCRRTAHHHRSRPQCRVLEPHRYGGYDWDGSLSGEAYPAAGDLQAEDVNYVYDDTGRPLSSSGSYRNRTVELATNTLYTRYGEAERVQLGTGTKRVWLSNYYDSHTRRVERSIVDAESPQPMQSDVRYIYNDAGYTTSLSETAPGQVDTQCFKHDHVGRLTEAWTPKGVCAEPSTDLGGVAPYWHSYKYDKSGNRKEEIQRTATSHTVKNYDYPDPSKPHRLRAVNGGVASESFEYNDSGAITKRTKAGIGETLNWDAEGHLESVTKGDKTTSFIYTAEGTRLLRKDPDGTTLYLGNQEIRLSANGGTPVTTRHYTFGGNTIAVRVGAKLTWVVGNQRATELSIDSGTMEVTRRRQLLFGAPRGTAPTLWPDERGFVGGTKDPSTGLTHLGAREYDPDLGWFISVDPLINLTDSQQMQGYSYANNSPITLSDPTGLAPGSWCASQACIDAGASSPGLTGYGVGGGSSSSSPAPTNSMAPVSLVAVGQGTLSKANKTAAAISRDAGRRGFRTQITYHNVMVQQPNGKSGPGEYMLVPGVIIALTFSPKPSCVDPNENSKIPTMQQDPLHEDERLIWDAMHPQPPPAAAPMTAKEFLFAITGVDAIMNCVKNPSFGGCLEAAIPIATAGLGRLAALGGRAIAGANKFDNIAKACSFDGDTEVLMADGTTKPISEIQVGDQVLAAKPETGERGPRTVTAVIVHDDTVLELATEDGATVTTTEDHLFYNATDRAWQRADQLDPGDSLFAANGQSTRVRGLVAATARLDIAYNLTVSDLHTYYTVAGRTPVLVHNDHCGVGSGRDLIDGQAQFHIIHGDNTGGGHKWPGQPGKTLFPQNWDTDKILDAIADVATNPHSTRVWQTGARGSLYTRAGDPSRVKIEGVHDGVNIRVIFEPATDRIITGFPIIP</sequence>
<dbReference type="EMBL" id="QHKI01000039">
    <property type="protein sequence ID" value="RSM77802.1"/>
    <property type="molecule type" value="Genomic_DNA"/>
</dbReference>
<dbReference type="PANTHER" id="PTHR32305">
    <property type="match status" value="1"/>
</dbReference>
<evidence type="ECO:0000313" key="3">
    <source>
        <dbReference type="EMBL" id="RSM77802.1"/>
    </source>
</evidence>
<name>A0A428Z0M2_KIBAR</name>
<dbReference type="GO" id="GO:0016539">
    <property type="term" value="P:intein-mediated protein splicing"/>
    <property type="evidence" value="ECO:0007669"/>
    <property type="project" value="InterPro"/>
</dbReference>
<proteinExistence type="predicted"/>
<dbReference type="InterPro" id="IPR003587">
    <property type="entry name" value="Hint_dom_N"/>
</dbReference>
<dbReference type="GO" id="GO:0004519">
    <property type="term" value="F:endonuclease activity"/>
    <property type="evidence" value="ECO:0007669"/>
    <property type="project" value="InterPro"/>
</dbReference>
<dbReference type="Gene3D" id="2.180.10.10">
    <property type="entry name" value="RHS repeat-associated core"/>
    <property type="match status" value="1"/>
</dbReference>
<evidence type="ECO:0000259" key="2">
    <source>
        <dbReference type="SMART" id="SM00306"/>
    </source>
</evidence>
<dbReference type="NCBIfam" id="TIGR01443">
    <property type="entry name" value="intein_Cterm"/>
    <property type="match status" value="1"/>
</dbReference>
<keyword evidence="1" id="KW-0677">Repeat</keyword>
<dbReference type="InterPro" id="IPR006141">
    <property type="entry name" value="Intein_N"/>
</dbReference>
<dbReference type="Pfam" id="PF14436">
    <property type="entry name" value="EndoU_bacteria"/>
    <property type="match status" value="1"/>
</dbReference>
<dbReference type="AlphaFoldDB" id="A0A428Z0M2"/>
<dbReference type="Gene3D" id="2.170.16.10">
    <property type="entry name" value="Hedgehog/Intein (Hint) domain"/>
    <property type="match status" value="1"/>
</dbReference>
<dbReference type="InterPro" id="IPR022385">
    <property type="entry name" value="Rhs_assc_core"/>
</dbReference>
<evidence type="ECO:0000256" key="1">
    <source>
        <dbReference type="ARBA" id="ARBA00022737"/>
    </source>
</evidence>
<dbReference type="InterPro" id="IPR029501">
    <property type="entry name" value="EndoU_bac"/>
</dbReference>
<dbReference type="SMART" id="SM00306">
    <property type="entry name" value="HintN"/>
    <property type="match status" value="1"/>
</dbReference>
<dbReference type="Pfam" id="PF25023">
    <property type="entry name" value="TEN_YD-shell"/>
    <property type="match status" value="1"/>
</dbReference>
<dbReference type="InterPro" id="IPR056823">
    <property type="entry name" value="TEN-like_YD-shell"/>
</dbReference>
<dbReference type="PANTHER" id="PTHR32305:SF17">
    <property type="entry name" value="TRNA NUCLEASE WAPA"/>
    <property type="match status" value="1"/>
</dbReference>
<evidence type="ECO:0000313" key="4">
    <source>
        <dbReference type="Proteomes" id="UP000287547"/>
    </source>
</evidence>
<dbReference type="InterPro" id="IPR050708">
    <property type="entry name" value="T6SS_VgrG/RHS"/>
</dbReference>
<dbReference type="Proteomes" id="UP000287547">
    <property type="component" value="Unassembled WGS sequence"/>
</dbReference>
<dbReference type="CDD" id="cd00081">
    <property type="entry name" value="Hint"/>
    <property type="match status" value="1"/>
</dbReference>
<dbReference type="InterPro" id="IPR036844">
    <property type="entry name" value="Hint_dom_sf"/>
</dbReference>
<reference evidence="3 4" key="1">
    <citation type="submission" date="2018-05" db="EMBL/GenBank/DDBJ databases">
        <title>Evolution of GPA BGCs.</title>
        <authorList>
            <person name="Waglechner N."/>
            <person name="Wright G.D."/>
        </authorList>
    </citation>
    <scope>NUCLEOTIDE SEQUENCE [LARGE SCALE GENOMIC DNA]</scope>
    <source>
        <strain evidence="3 4">A82846</strain>
    </source>
</reference>
<protein>
    <recommendedName>
        <fullName evidence="2">Hint domain-containing protein</fullName>
    </recommendedName>
</protein>
<organism evidence="3 4">
    <name type="scientific">Kibdelosporangium aridum</name>
    <dbReference type="NCBI Taxonomy" id="2030"/>
    <lineage>
        <taxon>Bacteria</taxon>
        <taxon>Bacillati</taxon>
        <taxon>Actinomycetota</taxon>
        <taxon>Actinomycetes</taxon>
        <taxon>Pseudonocardiales</taxon>
        <taxon>Pseudonocardiaceae</taxon>
        <taxon>Kibdelosporangium</taxon>
    </lineage>
</organism>
<dbReference type="Pfam" id="PF07591">
    <property type="entry name" value="PT-HINT"/>
    <property type="match status" value="1"/>
</dbReference>
<dbReference type="OrthoDB" id="291011at2"/>